<evidence type="ECO:0000256" key="4">
    <source>
        <dbReference type="ARBA" id="ARBA00022984"/>
    </source>
</evidence>
<evidence type="ECO:0000256" key="6">
    <source>
        <dbReference type="ARBA" id="ARBA00023316"/>
    </source>
</evidence>
<keyword evidence="6" id="KW-0961">Cell wall biogenesis/degradation</keyword>
<keyword evidence="3" id="KW-0133">Cell shape</keyword>
<evidence type="ECO:0000256" key="1">
    <source>
        <dbReference type="ARBA" id="ARBA00009943"/>
    </source>
</evidence>
<keyword evidence="7" id="KW-0175">Coiled coil</keyword>
<dbReference type="GO" id="GO:0071555">
    <property type="term" value="P:cell wall organization"/>
    <property type="evidence" value="ECO:0007669"/>
    <property type="project" value="UniProtKB-KW"/>
</dbReference>
<dbReference type="EMBL" id="RSDO01000004">
    <property type="protein sequence ID" value="RRR54337.1"/>
    <property type="molecule type" value="Genomic_DNA"/>
</dbReference>
<evidence type="ECO:0000256" key="2">
    <source>
        <dbReference type="ARBA" id="ARBA00022679"/>
    </source>
</evidence>
<dbReference type="AlphaFoldDB" id="A0A426TH28"/>
<accession>A0A426TH28</accession>
<dbReference type="SUPFAM" id="SSF55729">
    <property type="entry name" value="Acyl-CoA N-acyltransferases (Nat)"/>
    <property type="match status" value="2"/>
</dbReference>
<reference evidence="8 9" key="1">
    <citation type="submission" date="2018-11" db="EMBL/GenBank/DDBJ databases">
        <authorList>
            <person name="Stevens M.J."/>
            <person name="Cernela N."/>
            <person name="Spoerry Serrano N."/>
            <person name="Schmitt S."/>
            <person name="Schrenzel J."/>
            <person name="Stephan R."/>
        </authorList>
    </citation>
    <scope>NUCLEOTIDE SEQUENCE [LARGE SCALE GENOMIC DNA]</scope>
    <source>
        <strain evidence="8 9">PP422</strain>
    </source>
</reference>
<keyword evidence="5 8" id="KW-0012">Acyltransferase</keyword>
<evidence type="ECO:0000313" key="8">
    <source>
        <dbReference type="EMBL" id="RRR54337.1"/>
    </source>
</evidence>
<dbReference type="Pfam" id="PF02388">
    <property type="entry name" value="FemAB"/>
    <property type="match status" value="1"/>
</dbReference>
<dbReference type="Gene3D" id="1.20.58.90">
    <property type="match status" value="1"/>
</dbReference>
<organism evidence="8 9">
    <name type="scientific">Streptococcus suis</name>
    <dbReference type="NCBI Taxonomy" id="1307"/>
    <lineage>
        <taxon>Bacteria</taxon>
        <taxon>Bacillati</taxon>
        <taxon>Bacillota</taxon>
        <taxon>Bacilli</taxon>
        <taxon>Lactobacillales</taxon>
        <taxon>Streptococcaceae</taxon>
        <taxon>Streptococcus</taxon>
    </lineage>
</organism>
<dbReference type="InterPro" id="IPR016181">
    <property type="entry name" value="Acyl_CoA_acyltransferase"/>
</dbReference>
<name>A0A426TH28_STRSU</name>
<evidence type="ECO:0000256" key="7">
    <source>
        <dbReference type="SAM" id="Coils"/>
    </source>
</evidence>
<dbReference type="PANTHER" id="PTHR36174">
    <property type="entry name" value="LIPID II:GLYCINE GLYCYLTRANSFERASE"/>
    <property type="match status" value="1"/>
</dbReference>
<keyword evidence="4" id="KW-0573">Peptidoglycan synthesis</keyword>
<keyword evidence="2 8" id="KW-0808">Transferase</keyword>
<evidence type="ECO:0000256" key="3">
    <source>
        <dbReference type="ARBA" id="ARBA00022960"/>
    </source>
</evidence>
<dbReference type="Gene3D" id="3.40.630.30">
    <property type="match status" value="2"/>
</dbReference>
<dbReference type="GO" id="GO:0016755">
    <property type="term" value="F:aminoacyltransferase activity"/>
    <property type="evidence" value="ECO:0007669"/>
    <property type="project" value="InterPro"/>
</dbReference>
<dbReference type="Proteomes" id="UP000274117">
    <property type="component" value="Unassembled WGS sequence"/>
</dbReference>
<gene>
    <name evidence="8" type="ORF">EI998_03430</name>
</gene>
<comment type="similarity">
    <text evidence="1">Belongs to the FemABX family.</text>
</comment>
<reference evidence="8 9" key="2">
    <citation type="submission" date="2018-12" db="EMBL/GenBank/DDBJ databases">
        <title>Whole-genome sequences of fifteen clinical Streptococcus suis strains isolated from pigs between 2006 and 2018.</title>
        <authorList>
            <person name="Stevens M.J.A."/>
            <person name="Cernela N."/>
            <person name="Spoerry Serrano N."/>
            <person name="Schmitt S."/>
            <person name="Schrenzel J."/>
            <person name="Stephan R."/>
        </authorList>
    </citation>
    <scope>NUCLEOTIDE SEQUENCE [LARGE SCALE GENOMIC DNA]</scope>
    <source>
        <strain evidence="8 9">PP422</strain>
    </source>
</reference>
<evidence type="ECO:0000256" key="5">
    <source>
        <dbReference type="ARBA" id="ARBA00023315"/>
    </source>
</evidence>
<comment type="caution">
    <text evidence="8">The sequence shown here is derived from an EMBL/GenBank/DDBJ whole genome shotgun (WGS) entry which is preliminary data.</text>
</comment>
<dbReference type="GO" id="GO:0009252">
    <property type="term" value="P:peptidoglycan biosynthetic process"/>
    <property type="evidence" value="ECO:0007669"/>
    <property type="project" value="UniProtKB-KW"/>
</dbReference>
<dbReference type="PROSITE" id="PS51191">
    <property type="entry name" value="FEMABX"/>
    <property type="match status" value="1"/>
</dbReference>
<dbReference type="InterPro" id="IPR003447">
    <property type="entry name" value="FEMABX"/>
</dbReference>
<dbReference type="GO" id="GO:0008360">
    <property type="term" value="P:regulation of cell shape"/>
    <property type="evidence" value="ECO:0007669"/>
    <property type="project" value="UniProtKB-KW"/>
</dbReference>
<sequence>MNYTYKPGISAQEHDDFVKKSDQTNLFQSSSWAKIKDNWGNERLGFYKDGQLVACASILIRPLPLGFSMLYIPRGPIMDYTNKELVSFVLKTLKKFGKSKRALFVKFDPYILLSHRQIDQEPIANTQAQAIVTNLQEAGCEWIGLTTDMAENIQPRFQANILKEYFSDDQLSKSTKQVVRTSLNKGVQVSFGHLEFLDQFSELMKKTENRKSISLRGREYYKKLLETYPDSSYITLAQLDLEKRQEALLFQKQKLEEEMARFTEKTKASKVTNHQQELDRILDELSFLEPKLLTGQKIVSLAGTLTIVFEQASENLYAGLDEEFRRYQPAIITWYETAKHSFSRGAKYHNMGGIENNLDGGLFNYKSKFNPVIEEFIGEFNLPTSPISPLFDLAYKIRKKLRSKH</sequence>
<proteinExistence type="inferred from homology"/>
<protein>
    <submittedName>
        <fullName evidence="8">Aminoacyltransferase</fullName>
    </submittedName>
</protein>
<feature type="coiled-coil region" evidence="7">
    <location>
        <begin position="238"/>
        <end position="265"/>
    </location>
</feature>
<evidence type="ECO:0000313" key="9">
    <source>
        <dbReference type="Proteomes" id="UP000274117"/>
    </source>
</evidence>
<dbReference type="PANTHER" id="PTHR36174:SF1">
    <property type="entry name" value="LIPID II:GLYCINE GLYCYLTRANSFERASE"/>
    <property type="match status" value="1"/>
</dbReference>
<dbReference type="InterPro" id="IPR050644">
    <property type="entry name" value="PG_Glycine_Bridge_Synth"/>
</dbReference>